<sequence>MNLLSEMNFSDSPSVTLSASPISKMIKIVATGILSAEEKDFRLLIRLNGKSESYKSFIWMKGNVPELIGEWDTTGFYLGRNGWSLDANFTLNYTLGILPSAQKISGSGFSVFADGHNNIIGCESHGFFETDEEIRSIEVLFTGGKANGEVRFYEL</sequence>
<proteinExistence type="predicted"/>
<evidence type="ECO:0000313" key="1">
    <source>
        <dbReference type="EMBL" id="KEK21166.1"/>
    </source>
</evidence>
<accession>A0A073K3J5</accession>
<dbReference type="RefSeq" id="WP_033679155.1">
    <property type="nucleotide sequence ID" value="NZ_LTAQ01000007.1"/>
</dbReference>
<gene>
    <name evidence="1" type="ORF">BAGA_29590</name>
</gene>
<protein>
    <submittedName>
        <fullName evidence="1">Uncharacterized protein</fullName>
    </submittedName>
</protein>
<organism evidence="1 2">
    <name type="scientific">Bacillus gaemokensis</name>
    <dbReference type="NCBI Taxonomy" id="574375"/>
    <lineage>
        <taxon>Bacteria</taxon>
        <taxon>Bacillati</taxon>
        <taxon>Bacillota</taxon>
        <taxon>Bacilli</taxon>
        <taxon>Bacillales</taxon>
        <taxon>Bacillaceae</taxon>
        <taxon>Bacillus</taxon>
        <taxon>Bacillus cereus group</taxon>
    </lineage>
</organism>
<dbReference type="OrthoDB" id="9973345at2"/>
<keyword evidence="2" id="KW-1185">Reference proteome</keyword>
<reference evidence="1 2" key="1">
    <citation type="submission" date="2014-06" db="EMBL/GenBank/DDBJ databases">
        <title>Draft genome sequence of Bacillus gaemokensis JCM 15801 (MCCC 1A00707).</title>
        <authorList>
            <person name="Lai Q."/>
            <person name="Liu Y."/>
            <person name="Shao Z."/>
        </authorList>
    </citation>
    <scope>NUCLEOTIDE SEQUENCE [LARGE SCALE GENOMIC DNA]</scope>
    <source>
        <strain evidence="1 2">JCM 15801</strain>
    </source>
</reference>
<comment type="caution">
    <text evidence="1">The sequence shown here is derived from an EMBL/GenBank/DDBJ whole genome shotgun (WGS) entry which is preliminary data.</text>
</comment>
<evidence type="ECO:0000313" key="2">
    <source>
        <dbReference type="Proteomes" id="UP000027778"/>
    </source>
</evidence>
<dbReference type="EMBL" id="JOTM01000091">
    <property type="protein sequence ID" value="KEK21166.1"/>
    <property type="molecule type" value="Genomic_DNA"/>
</dbReference>
<dbReference type="AlphaFoldDB" id="A0A073K3J5"/>
<dbReference type="Proteomes" id="UP000027778">
    <property type="component" value="Unassembled WGS sequence"/>
</dbReference>
<name>A0A073K3J5_9BACI</name>